<evidence type="ECO:0000313" key="1">
    <source>
        <dbReference type="EMBL" id="GAI61865.1"/>
    </source>
</evidence>
<gene>
    <name evidence="1" type="ORF">S12H4_01378</name>
</gene>
<name>X1RFE0_9ZZZZ</name>
<dbReference type="AlphaFoldDB" id="X1RFE0"/>
<organism evidence="1">
    <name type="scientific">marine sediment metagenome</name>
    <dbReference type="NCBI Taxonomy" id="412755"/>
    <lineage>
        <taxon>unclassified sequences</taxon>
        <taxon>metagenomes</taxon>
        <taxon>ecological metagenomes</taxon>
    </lineage>
</organism>
<accession>X1RFE0</accession>
<dbReference type="EMBL" id="BARW01000268">
    <property type="protein sequence ID" value="GAI61865.1"/>
    <property type="molecule type" value="Genomic_DNA"/>
</dbReference>
<sequence>MAFPLGNLITSQKLSGQNLRAFGGQSILGYLYPGPGGPGFYFN</sequence>
<comment type="caution">
    <text evidence="1">The sequence shown here is derived from an EMBL/GenBank/DDBJ whole genome shotgun (WGS) entry which is preliminary data.</text>
</comment>
<protein>
    <submittedName>
        <fullName evidence="1">Uncharacterized protein</fullName>
    </submittedName>
</protein>
<reference evidence="1" key="1">
    <citation type="journal article" date="2014" name="Front. Microbiol.">
        <title>High frequency of phylogenetically diverse reductive dehalogenase-homologous genes in deep subseafloor sedimentary metagenomes.</title>
        <authorList>
            <person name="Kawai M."/>
            <person name="Futagami T."/>
            <person name="Toyoda A."/>
            <person name="Takaki Y."/>
            <person name="Nishi S."/>
            <person name="Hori S."/>
            <person name="Arai W."/>
            <person name="Tsubouchi T."/>
            <person name="Morono Y."/>
            <person name="Uchiyama I."/>
            <person name="Ito T."/>
            <person name="Fujiyama A."/>
            <person name="Inagaki F."/>
            <person name="Takami H."/>
        </authorList>
    </citation>
    <scope>NUCLEOTIDE SEQUENCE</scope>
    <source>
        <strain evidence="1">Expedition CK06-06</strain>
    </source>
</reference>
<proteinExistence type="predicted"/>